<proteinExistence type="predicted"/>
<evidence type="ECO:0008006" key="4">
    <source>
        <dbReference type="Google" id="ProtNLM"/>
    </source>
</evidence>
<accession>A0ABX6EKV3</accession>
<name>A0ABX6EKV3_9HYPH</name>
<sequence>MPDRAPGDMRNAAAGKMGARPDAAMKSISEQLRSKFANVLTEPLPKSIVDVMAELDWGRGGGSPTRTNRRNPASAKSRRP</sequence>
<protein>
    <recommendedName>
        <fullName evidence="4">Anti-sigma factor NepR domain-containing protein</fullName>
    </recommendedName>
</protein>
<feature type="region of interest" description="Disordered" evidence="1">
    <location>
        <begin position="56"/>
        <end position="80"/>
    </location>
</feature>
<organism evidence="2 3">
    <name type="scientific">Methylocystis rosea</name>
    <dbReference type="NCBI Taxonomy" id="173366"/>
    <lineage>
        <taxon>Bacteria</taxon>
        <taxon>Pseudomonadati</taxon>
        <taxon>Pseudomonadota</taxon>
        <taxon>Alphaproteobacteria</taxon>
        <taxon>Hyphomicrobiales</taxon>
        <taxon>Methylocystaceae</taxon>
        <taxon>Methylocystis</taxon>
    </lineage>
</organism>
<reference evidence="2 3" key="2">
    <citation type="journal article" date="2021" name="AMB Express">
        <title>Isolation and characterisation of Methylocystis spp. for poly-3-hydroxybutyrate production using waste methane feedstocks.</title>
        <authorList>
            <person name="Rumah B.L."/>
            <person name="Stead C.E."/>
            <person name="Claxton Stevens B.H."/>
            <person name="Minton N.P."/>
            <person name="Grosse-Honebrink A."/>
            <person name="Zhang Y."/>
        </authorList>
    </citation>
    <scope>NUCLEOTIDE SEQUENCE [LARGE SCALE GENOMIC DNA]</scope>
    <source>
        <strain evidence="2 3">BRCS1</strain>
    </source>
</reference>
<evidence type="ECO:0000256" key="1">
    <source>
        <dbReference type="SAM" id="MobiDB-lite"/>
    </source>
</evidence>
<feature type="region of interest" description="Disordered" evidence="1">
    <location>
        <begin position="1"/>
        <end position="22"/>
    </location>
</feature>
<keyword evidence="3" id="KW-1185">Reference proteome</keyword>
<gene>
    <name evidence="2" type="ORF">F7D13_16045</name>
</gene>
<reference evidence="3" key="1">
    <citation type="submission" date="2019-09" db="EMBL/GenBank/DDBJ databases">
        <title>Isolation and complete genome sequencing of Methylocystis species.</title>
        <authorList>
            <person name="Rumah B.L."/>
            <person name="Stead C.E."/>
            <person name="Stevens B.C."/>
            <person name="Minton N.P."/>
            <person name="Grosse-Honebrink A."/>
            <person name="Zhang Y."/>
        </authorList>
    </citation>
    <scope>NUCLEOTIDE SEQUENCE [LARGE SCALE GENOMIC DNA]</scope>
    <source>
        <strain evidence="3">BRCS1</strain>
    </source>
</reference>
<evidence type="ECO:0000313" key="2">
    <source>
        <dbReference type="EMBL" id="QGM95427.1"/>
    </source>
</evidence>
<evidence type="ECO:0000313" key="3">
    <source>
        <dbReference type="Proteomes" id="UP000424673"/>
    </source>
</evidence>
<dbReference type="EMBL" id="CP044328">
    <property type="protein sequence ID" value="QGM95427.1"/>
    <property type="molecule type" value="Genomic_DNA"/>
</dbReference>
<dbReference type="Proteomes" id="UP000424673">
    <property type="component" value="Chromosome"/>
</dbReference>